<dbReference type="EMBL" id="QSTL01000001">
    <property type="protein sequence ID" value="RGM58801.1"/>
    <property type="molecule type" value="Genomic_DNA"/>
</dbReference>
<dbReference type="EMBL" id="QRZC01000006">
    <property type="protein sequence ID" value="RGV43611.1"/>
    <property type="molecule type" value="Genomic_DNA"/>
</dbReference>
<dbReference type="Gene3D" id="3.40.50.2000">
    <property type="entry name" value="Glycogen Phosphorylase B"/>
    <property type="match status" value="2"/>
</dbReference>
<organism evidence="3 5">
    <name type="scientific">Bacteroides uniformis</name>
    <dbReference type="NCBI Taxonomy" id="820"/>
    <lineage>
        <taxon>Bacteria</taxon>
        <taxon>Pseudomonadati</taxon>
        <taxon>Bacteroidota</taxon>
        <taxon>Bacteroidia</taxon>
        <taxon>Bacteroidales</taxon>
        <taxon>Bacteroidaceae</taxon>
        <taxon>Bacteroides</taxon>
    </lineage>
</organism>
<protein>
    <submittedName>
        <fullName evidence="3">Glycosyltransferase family 1 protein</fullName>
    </submittedName>
</protein>
<dbReference type="RefSeq" id="WP_057258559.1">
    <property type="nucleotide sequence ID" value="NZ_CZAD01000001.1"/>
</dbReference>
<dbReference type="AlphaFoldDB" id="A0A3E4XRZ7"/>
<dbReference type="Pfam" id="PF00534">
    <property type="entry name" value="Glycos_transf_1"/>
    <property type="match status" value="1"/>
</dbReference>
<evidence type="ECO:0000313" key="6">
    <source>
        <dbReference type="Proteomes" id="UP000285343"/>
    </source>
</evidence>
<evidence type="ECO:0000313" key="4">
    <source>
        <dbReference type="EMBL" id="RGV43611.1"/>
    </source>
</evidence>
<dbReference type="Pfam" id="PF13439">
    <property type="entry name" value="Glyco_transf_4"/>
    <property type="match status" value="1"/>
</dbReference>
<dbReference type="InterPro" id="IPR028098">
    <property type="entry name" value="Glyco_trans_4-like_N"/>
</dbReference>
<evidence type="ECO:0000259" key="2">
    <source>
        <dbReference type="Pfam" id="PF13439"/>
    </source>
</evidence>
<evidence type="ECO:0000313" key="5">
    <source>
        <dbReference type="Proteomes" id="UP000261295"/>
    </source>
</evidence>
<feature type="domain" description="Glycosyl transferase family 1" evidence="1">
    <location>
        <begin position="191"/>
        <end position="358"/>
    </location>
</feature>
<dbReference type="PANTHER" id="PTHR45947:SF3">
    <property type="entry name" value="SULFOQUINOVOSYL TRANSFERASE SQD2"/>
    <property type="match status" value="1"/>
</dbReference>
<dbReference type="Proteomes" id="UP000285343">
    <property type="component" value="Unassembled WGS sequence"/>
</dbReference>
<evidence type="ECO:0000313" key="3">
    <source>
        <dbReference type="EMBL" id="RGM58801.1"/>
    </source>
</evidence>
<evidence type="ECO:0000259" key="1">
    <source>
        <dbReference type="Pfam" id="PF00534"/>
    </source>
</evidence>
<proteinExistence type="predicted"/>
<sequence length="380" mass="43597">MNILHVTNISFVIPYFFGKQFSYFNDRGYKEYIVCSSSEELRRFAASYDFEFYEVEILRAISLGKDIKAVYKIAKCIRQSKADVVTGHTPKGALLSMIAAYIMHVPVRIYFRHGLVYETAKGFKRKLLLYMDRLSAQLATKVVCVSPSVYKRSLEDKLNIASKQILLSKGTCNGVDIERFNRDNLDCSRIERLKADLGLNRYSFIIGFTGRMVRDKGIIELVNAFKCLQVNHQNIALLLVGMLEERDALPENIVNEIKSNSSIIYTGYVENATIEYYYALMDIFILPSYREGFPTSVLEASAMKLPIITTRVTGCIDSIIEGETGLFVEHNIESIVEAIEKLYKSKCLRKSFSTNGRRFVEMNFEQHIIWEEIEKLYHNG</sequence>
<dbReference type="Proteomes" id="UP000261295">
    <property type="component" value="Unassembled WGS sequence"/>
</dbReference>
<feature type="domain" description="Glycosyltransferase subfamily 4-like N-terminal" evidence="2">
    <location>
        <begin position="24"/>
        <end position="160"/>
    </location>
</feature>
<keyword evidence="3" id="KW-0808">Transferase</keyword>
<accession>A0A3E4XRZ7</accession>
<dbReference type="CDD" id="cd03808">
    <property type="entry name" value="GT4_CapM-like"/>
    <property type="match status" value="1"/>
</dbReference>
<gene>
    <name evidence="4" type="ORF">DWW14_06550</name>
    <name evidence="3" type="ORF">DXC07_01155</name>
</gene>
<reference evidence="5 6" key="1">
    <citation type="submission" date="2018-08" db="EMBL/GenBank/DDBJ databases">
        <title>A genome reference for cultivated species of the human gut microbiota.</title>
        <authorList>
            <person name="Zou Y."/>
            <person name="Xue W."/>
            <person name="Luo G."/>
        </authorList>
    </citation>
    <scope>NUCLEOTIDE SEQUENCE [LARGE SCALE GENOMIC DNA]</scope>
    <source>
        <strain evidence="4 6">AF14-42</strain>
        <strain evidence="3 5">OM07-9</strain>
    </source>
</reference>
<dbReference type="PANTHER" id="PTHR45947">
    <property type="entry name" value="SULFOQUINOVOSYL TRANSFERASE SQD2"/>
    <property type="match status" value="1"/>
</dbReference>
<dbReference type="GO" id="GO:0016758">
    <property type="term" value="F:hexosyltransferase activity"/>
    <property type="evidence" value="ECO:0007669"/>
    <property type="project" value="TreeGrafter"/>
</dbReference>
<name>A0A3E4XRZ7_BACUN</name>
<dbReference type="InterPro" id="IPR050194">
    <property type="entry name" value="Glycosyltransferase_grp1"/>
</dbReference>
<dbReference type="SUPFAM" id="SSF53756">
    <property type="entry name" value="UDP-Glycosyltransferase/glycogen phosphorylase"/>
    <property type="match status" value="1"/>
</dbReference>
<comment type="caution">
    <text evidence="3">The sequence shown here is derived from an EMBL/GenBank/DDBJ whole genome shotgun (WGS) entry which is preliminary data.</text>
</comment>
<dbReference type="InterPro" id="IPR001296">
    <property type="entry name" value="Glyco_trans_1"/>
</dbReference>